<comment type="caution">
    <text evidence="1">The sequence shown here is derived from an EMBL/GenBank/DDBJ whole genome shotgun (WGS) entry which is preliminary data.</text>
</comment>
<keyword evidence="2" id="KW-1185">Reference proteome</keyword>
<dbReference type="Proteomes" id="UP001163321">
    <property type="component" value="Chromosome 1"/>
</dbReference>
<name>A0ACC0WQK8_9STRA</name>
<evidence type="ECO:0000313" key="1">
    <source>
        <dbReference type="EMBL" id="KAI9921175.1"/>
    </source>
</evidence>
<proteinExistence type="predicted"/>
<gene>
    <name evidence="1" type="ORF">PsorP6_000410</name>
</gene>
<sequence>MMSSEQPTTTKKGRGGRPADSVYNNFKKTSEMKNQTFCLVSCNYCEQAHNEDPDNVPKKPLVPGRKDALVAHITRCHYYNLVKEAIIAAVSGGDENTLPTNTTTTSDAAASRSTSSTQYGLNRQARTEQDSGVSSSSSSSFSQNRNSAFQADFKRQHTMDTFTIQPWSDAKIAKRPSARGHYEYQSSFSMDRTACCEKVVRILESYGSQVLPRSQDIESQKQELTEATTAPRCASQSCVRLLGEQCSQSHIGSRAQSLRSTMDLRGNRMHDLSGLLLELFTEGWNVGAVITDNAGQCARARRILARRWPSIVFLLCFTHQVNLLVKDVLSRIFGSVAEQATAMINTLSHSTS</sequence>
<organism evidence="1 2">
    <name type="scientific">Peronosclerospora sorghi</name>
    <dbReference type="NCBI Taxonomy" id="230839"/>
    <lineage>
        <taxon>Eukaryota</taxon>
        <taxon>Sar</taxon>
        <taxon>Stramenopiles</taxon>
        <taxon>Oomycota</taxon>
        <taxon>Peronosporomycetes</taxon>
        <taxon>Peronosporales</taxon>
        <taxon>Peronosporaceae</taxon>
        <taxon>Peronosclerospora</taxon>
    </lineage>
</organism>
<accession>A0ACC0WQK8</accession>
<dbReference type="EMBL" id="CM047580">
    <property type="protein sequence ID" value="KAI9921175.1"/>
    <property type="molecule type" value="Genomic_DNA"/>
</dbReference>
<protein>
    <submittedName>
        <fullName evidence="1">Uncharacterized protein</fullName>
    </submittedName>
</protein>
<reference evidence="1 2" key="1">
    <citation type="journal article" date="2022" name="bioRxiv">
        <title>The genome of the oomycete Peronosclerospora sorghi, a cosmopolitan pathogen of maize and sorghum, is inflated with dispersed pseudogenes.</title>
        <authorList>
            <person name="Fletcher K."/>
            <person name="Martin F."/>
            <person name="Isakeit T."/>
            <person name="Cavanaugh K."/>
            <person name="Magill C."/>
            <person name="Michelmore R."/>
        </authorList>
    </citation>
    <scope>NUCLEOTIDE SEQUENCE [LARGE SCALE GENOMIC DNA]</scope>
    <source>
        <strain evidence="1">P6</strain>
    </source>
</reference>
<evidence type="ECO:0000313" key="2">
    <source>
        <dbReference type="Proteomes" id="UP001163321"/>
    </source>
</evidence>